<gene>
    <name evidence="2" type="ORF">AACH11_11500</name>
</gene>
<reference evidence="2 3" key="1">
    <citation type="submission" date="2024-04" db="EMBL/GenBank/DDBJ databases">
        <title>Novel species of the genus Ideonella isolated from streams.</title>
        <authorList>
            <person name="Lu H."/>
        </authorList>
    </citation>
    <scope>NUCLEOTIDE SEQUENCE [LARGE SCALE GENOMIC DNA]</scope>
    <source>
        <strain evidence="2 3">BYS139W</strain>
    </source>
</reference>
<dbReference type="CDD" id="cd07012">
    <property type="entry name" value="PBP2_Bug_TTT"/>
    <property type="match status" value="1"/>
</dbReference>
<keyword evidence="3" id="KW-1185">Reference proteome</keyword>
<dbReference type="EMBL" id="JBBUTF010000009">
    <property type="protein sequence ID" value="MEK8026586.1"/>
    <property type="molecule type" value="Genomic_DNA"/>
</dbReference>
<evidence type="ECO:0000256" key="1">
    <source>
        <dbReference type="ARBA" id="ARBA00006987"/>
    </source>
</evidence>
<dbReference type="RefSeq" id="WP_341374372.1">
    <property type="nucleotide sequence ID" value="NZ_JBBUTF010000009.1"/>
</dbReference>
<dbReference type="PIRSF" id="PIRSF017082">
    <property type="entry name" value="YflP"/>
    <property type="match status" value="1"/>
</dbReference>
<dbReference type="Gene3D" id="3.40.190.10">
    <property type="entry name" value="Periplasmic binding protein-like II"/>
    <property type="match status" value="1"/>
</dbReference>
<organism evidence="2 3">
    <name type="scientific">Pseudaquabacterium rugosum</name>
    <dbReference type="NCBI Taxonomy" id="2984194"/>
    <lineage>
        <taxon>Bacteria</taxon>
        <taxon>Pseudomonadati</taxon>
        <taxon>Pseudomonadota</taxon>
        <taxon>Betaproteobacteria</taxon>
        <taxon>Burkholderiales</taxon>
        <taxon>Sphaerotilaceae</taxon>
        <taxon>Pseudaquabacterium</taxon>
    </lineage>
</organism>
<dbReference type="PANTHER" id="PTHR42928">
    <property type="entry name" value="TRICARBOXYLATE-BINDING PROTEIN"/>
    <property type="match status" value="1"/>
</dbReference>
<dbReference type="InterPro" id="IPR005064">
    <property type="entry name" value="BUG"/>
</dbReference>
<comment type="similarity">
    <text evidence="1">Belongs to the UPF0065 (bug) family.</text>
</comment>
<dbReference type="Pfam" id="PF03401">
    <property type="entry name" value="TctC"/>
    <property type="match status" value="1"/>
</dbReference>
<dbReference type="Gene3D" id="3.40.190.150">
    <property type="entry name" value="Bordetella uptake gene, domain 1"/>
    <property type="match status" value="1"/>
</dbReference>
<dbReference type="PANTHER" id="PTHR42928:SF5">
    <property type="entry name" value="BLR1237 PROTEIN"/>
    <property type="match status" value="1"/>
</dbReference>
<protein>
    <submittedName>
        <fullName evidence="2">Tripartite tricarboxylate transporter substrate binding protein</fullName>
    </submittedName>
</protein>
<dbReference type="Proteomes" id="UP001368500">
    <property type="component" value="Unassembled WGS sequence"/>
</dbReference>
<comment type="caution">
    <text evidence="2">The sequence shown here is derived from an EMBL/GenBank/DDBJ whole genome shotgun (WGS) entry which is preliminary data.</text>
</comment>
<accession>A0ABU9BA22</accession>
<dbReference type="InterPro" id="IPR042100">
    <property type="entry name" value="Bug_dom1"/>
</dbReference>
<sequence length="335" mass="35260">MSKKPLSAAVDLRLARGLSRLGAAVLSLGIALPALAAYPEKPITLIVPFNTGTTPDIVSRLLADAMGRELGQTVVVINKVGASGLVGTQAVATAAPDGYTIAYANVATMAINQSLYKKLPYDADRQLVPIALTGSVQNVLVVRKELGVKSVAELVALARKQPGKLTVGSGGKGTTGHLSAEMLKSMAGIDLLHVPYKGGAEADLALVRGEVDMVFENITSIKPHLASGKLLPLAVTGVQRDRRMPELATMAELGFPRYHAVAWNGYVAPVGTEAARIAVLNKAFNKVLGTPEIASRLETMAYEPTQSKPAALFELAVKERPVWAEVIRAAGLEND</sequence>
<evidence type="ECO:0000313" key="2">
    <source>
        <dbReference type="EMBL" id="MEK8026586.1"/>
    </source>
</evidence>
<proteinExistence type="inferred from homology"/>
<name>A0ABU9BA22_9BURK</name>
<evidence type="ECO:0000313" key="3">
    <source>
        <dbReference type="Proteomes" id="UP001368500"/>
    </source>
</evidence>
<dbReference type="SUPFAM" id="SSF53850">
    <property type="entry name" value="Periplasmic binding protein-like II"/>
    <property type="match status" value="1"/>
</dbReference>